<sequence>MRKLLLSMAALPLVIGGLSVSASADGINILDNMKLKGEIRPRYENVDDGNTATANANAYTARTKLSVTADLLGVDGLTATIGGISVNNFGSHEYNDGTTSYTDGTKPYSKVVDPQDAMISNAAINYKVGDTLLHAGRGQVNLDNQRFIGTVGWRQLERSYDSVFVANNSIKNLSVLAAWVYGFAGVSGTTTADTNTVLLHAVYNVMPELKVTAYDYMIANTHDTYGLALTGNVKLDMAKLNYRAEYASQNDATMEKGTQTPTTGKADAYYYNLDLGANVNGILAGVNYEFLSGANASGSETAFSTPLATGHKFNGWADMFLGTPSGGLKDFNVRLGYTAKGLGKLLAVYHDFTADTTTGLGTDDLGSEFDAVYTNKIPGVNNLTGLLKYADYSKGTATGYTNDVQKIWVGLDYKFALK</sequence>
<protein>
    <recommendedName>
        <fullName evidence="4">Alginate export domain-containing protein</fullName>
    </recommendedName>
</protein>
<dbReference type="HOGENOM" id="CLU_045097_0_0_7"/>
<evidence type="ECO:0000313" key="2">
    <source>
        <dbReference type="EMBL" id="ADN09290.1"/>
    </source>
</evidence>
<dbReference type="EMBL" id="CP002205">
    <property type="protein sequence ID" value="ADN09290.1"/>
    <property type="molecule type" value="Genomic_DNA"/>
</dbReference>
<keyword evidence="3" id="KW-1185">Reference proteome</keyword>
<evidence type="ECO:0000256" key="1">
    <source>
        <dbReference type="SAM" id="SignalP"/>
    </source>
</evidence>
<accession>E0UT49</accession>
<dbReference type="InterPro" id="IPR023614">
    <property type="entry name" value="Porin_dom_sf"/>
</dbReference>
<dbReference type="RefSeq" id="WP_013327043.1">
    <property type="nucleotide sequence ID" value="NC_014506.1"/>
</dbReference>
<evidence type="ECO:0000313" key="3">
    <source>
        <dbReference type="Proteomes" id="UP000007803"/>
    </source>
</evidence>
<reference evidence="3" key="1">
    <citation type="journal article" date="2010" name="Stand. Genomic Sci.">
        <title>Complete genome sequence of Sulfurimonas autotrophica type strain (OK10).</title>
        <authorList>
            <person name="Sikorski J."/>
            <person name="Munk C."/>
            <person name="Lapidus A."/>
            <person name="Djao O."/>
            <person name="Lucas S."/>
            <person name="Glavina Del Rio T."/>
            <person name="Nolan M."/>
            <person name="Tice H."/>
            <person name="Han C."/>
            <person name="Cheng J."/>
            <person name="Tapia R."/>
            <person name="Goodwin L."/>
            <person name="Pitluck S."/>
            <person name="Liolios K."/>
            <person name="Ivanova N."/>
            <person name="Mavromatis K."/>
            <person name="Mikhailova N."/>
            <person name="Pati A."/>
            <person name="Sims D."/>
            <person name="Meincke L."/>
            <person name="Brettin T."/>
            <person name="Detter J."/>
            <person name="Chen A."/>
            <person name="Palaniappan K."/>
            <person name="Land M."/>
            <person name="Hauser L."/>
            <person name="Chang Y."/>
            <person name="Jeffries C."/>
            <person name="Rohde M."/>
            <person name="Lang E."/>
            <person name="Spring S."/>
            <person name="Goker M."/>
            <person name="Woyke T."/>
            <person name="Bristow J."/>
            <person name="Eisen J."/>
            <person name="Markowitz V."/>
            <person name="Hugenholtz P."/>
            <person name="Kyrpides N."/>
            <person name="Klenk H."/>
        </authorList>
    </citation>
    <scope>NUCLEOTIDE SEQUENCE [LARGE SCALE GENOMIC DNA]</scope>
    <source>
        <strain evidence="3">ATCC BAA-671 / DSM 16294 / JCM 11897 / OK10</strain>
    </source>
</reference>
<feature type="chain" id="PRO_5003141526" description="Alginate export domain-containing protein" evidence="1">
    <location>
        <begin position="25"/>
        <end position="418"/>
    </location>
</feature>
<dbReference type="Gene3D" id="2.40.160.10">
    <property type="entry name" value="Porin"/>
    <property type="match status" value="1"/>
</dbReference>
<name>E0UT49_SULAO</name>
<dbReference type="AlphaFoldDB" id="E0UT49"/>
<dbReference type="STRING" id="563040.Saut_1242"/>
<gene>
    <name evidence="2" type="ordered locus">Saut_1242</name>
</gene>
<dbReference type="eggNOG" id="ENOG502Z7YP">
    <property type="taxonomic scope" value="Bacteria"/>
</dbReference>
<dbReference type="KEGG" id="sua:Saut_1242"/>
<dbReference type="Proteomes" id="UP000007803">
    <property type="component" value="Chromosome"/>
</dbReference>
<feature type="signal peptide" evidence="1">
    <location>
        <begin position="1"/>
        <end position="24"/>
    </location>
</feature>
<keyword evidence="1" id="KW-0732">Signal</keyword>
<organism evidence="2 3">
    <name type="scientific">Sulfurimonas autotrophica (strain ATCC BAA-671 / DSM 16294 / JCM 11897 / OK10)</name>
    <dbReference type="NCBI Taxonomy" id="563040"/>
    <lineage>
        <taxon>Bacteria</taxon>
        <taxon>Pseudomonadati</taxon>
        <taxon>Campylobacterota</taxon>
        <taxon>Epsilonproteobacteria</taxon>
        <taxon>Campylobacterales</taxon>
        <taxon>Sulfurimonadaceae</taxon>
        <taxon>Sulfurimonas</taxon>
    </lineage>
</organism>
<evidence type="ECO:0008006" key="4">
    <source>
        <dbReference type="Google" id="ProtNLM"/>
    </source>
</evidence>
<dbReference type="OrthoDB" id="9767539at2"/>
<proteinExistence type="predicted"/>